<reference evidence="3" key="1">
    <citation type="journal article" date="2019" name="Int. J. Syst. Evol. Microbiol.">
        <title>The Global Catalogue of Microorganisms (GCM) 10K type strain sequencing project: providing services to taxonomists for standard genome sequencing and annotation.</title>
        <authorList>
            <consortium name="The Broad Institute Genomics Platform"/>
            <consortium name="The Broad Institute Genome Sequencing Center for Infectious Disease"/>
            <person name="Wu L."/>
            <person name="Ma J."/>
        </authorList>
    </citation>
    <scope>NUCLEOTIDE SEQUENCE [LARGE SCALE GENOMIC DNA]</scope>
    <source>
        <strain evidence="3">JCM 17666</strain>
    </source>
</reference>
<keyword evidence="3" id="KW-1185">Reference proteome</keyword>
<dbReference type="EMBL" id="BAABFO010000029">
    <property type="protein sequence ID" value="GAA4341407.1"/>
    <property type="molecule type" value="Genomic_DNA"/>
</dbReference>
<evidence type="ECO:0000256" key="1">
    <source>
        <dbReference type="SAM" id="MobiDB-lite"/>
    </source>
</evidence>
<organism evidence="2 3">
    <name type="scientific">Pigmentiphaga soli</name>
    <dbReference type="NCBI Taxonomy" id="1007095"/>
    <lineage>
        <taxon>Bacteria</taxon>
        <taxon>Pseudomonadati</taxon>
        <taxon>Pseudomonadota</taxon>
        <taxon>Betaproteobacteria</taxon>
        <taxon>Burkholderiales</taxon>
        <taxon>Alcaligenaceae</taxon>
        <taxon>Pigmentiphaga</taxon>
    </lineage>
</organism>
<gene>
    <name evidence="2" type="primary">phnD_1</name>
    <name evidence="2" type="ORF">GCM10023144_42130</name>
</gene>
<comment type="caution">
    <text evidence="2">The sequence shown here is derived from an EMBL/GenBank/DDBJ whole genome shotgun (WGS) entry which is preliminary data.</text>
</comment>
<accession>A0ABP8HMI4</accession>
<name>A0ABP8HMI4_9BURK</name>
<evidence type="ECO:0000313" key="2">
    <source>
        <dbReference type="EMBL" id="GAA4341407.1"/>
    </source>
</evidence>
<dbReference type="Gene3D" id="3.40.190.10">
    <property type="entry name" value="Periplasmic binding protein-like II"/>
    <property type="match status" value="2"/>
</dbReference>
<dbReference type="Proteomes" id="UP001501671">
    <property type="component" value="Unassembled WGS sequence"/>
</dbReference>
<sequence length="336" mass="37096">MLWCAVAAAQQPALRFGILPNSDPLEARNEWAPVLAGMSRALGRAVEPLSLTSYDALEAALRRGDVDLALLSGQLALEAATRQSMVVLAQARHDDPGCCRSVLVARRDAMPGTLDQMLTMPGRWRLARGEQQSMAGYLVPWLQLFLPRHIRPESFFVSETEGYHQSNALAVANGEADLGITTSGDLERFSRRFPQEYRRLAVLWRSAQFPDAHLLARRDLPAPLLERLQAWLTAYGRTPGPGGDAERAALRQLRDFSGFTAADDTALLSTAQLVYQLARQSALQSRWVNDDALQARLRRVDRDYAGLTAMLEAEGGMPPMPARTQVPVVPVSDTRR</sequence>
<protein>
    <submittedName>
        <fullName evidence="2">Phosphonate ABC transporter substrate-binding protein</fullName>
    </submittedName>
</protein>
<dbReference type="PANTHER" id="PTHR35841:SF1">
    <property type="entry name" value="PHOSPHONATES-BINDING PERIPLASMIC PROTEIN"/>
    <property type="match status" value="1"/>
</dbReference>
<dbReference type="Pfam" id="PF12974">
    <property type="entry name" value="Phosphonate-bd"/>
    <property type="match status" value="1"/>
</dbReference>
<dbReference type="SUPFAM" id="SSF53850">
    <property type="entry name" value="Periplasmic binding protein-like II"/>
    <property type="match status" value="1"/>
</dbReference>
<proteinExistence type="predicted"/>
<dbReference type="PANTHER" id="PTHR35841">
    <property type="entry name" value="PHOSPHONATES-BINDING PERIPLASMIC PROTEIN"/>
    <property type="match status" value="1"/>
</dbReference>
<feature type="region of interest" description="Disordered" evidence="1">
    <location>
        <begin position="315"/>
        <end position="336"/>
    </location>
</feature>
<evidence type="ECO:0000313" key="3">
    <source>
        <dbReference type="Proteomes" id="UP001501671"/>
    </source>
</evidence>